<protein>
    <recommendedName>
        <fullName evidence="3">C-type lectin domain-containing protein</fullName>
    </recommendedName>
</protein>
<reference evidence="4" key="1">
    <citation type="submission" date="2022-11" db="UniProtKB">
        <authorList>
            <consortium name="EnsemblMetazoa"/>
        </authorList>
    </citation>
    <scope>IDENTIFICATION</scope>
</reference>
<evidence type="ECO:0000313" key="5">
    <source>
        <dbReference type="Proteomes" id="UP000887568"/>
    </source>
</evidence>
<accession>A0A914BGT5</accession>
<dbReference type="PROSITE" id="PS00615">
    <property type="entry name" value="C_TYPE_LECTIN_1"/>
    <property type="match status" value="1"/>
</dbReference>
<dbReference type="PANTHER" id="PTHR22799:SF6">
    <property type="entry name" value="C-TYPE LECTIN DOMAIN FAMILY 4 MEMBER M-LIKE"/>
    <property type="match status" value="1"/>
</dbReference>
<dbReference type="GeneID" id="119742915"/>
<dbReference type="InterPro" id="IPR001304">
    <property type="entry name" value="C-type_lectin-like"/>
</dbReference>
<keyword evidence="1" id="KW-0430">Lectin</keyword>
<dbReference type="SUPFAM" id="SSF56436">
    <property type="entry name" value="C-type lectin-like"/>
    <property type="match status" value="1"/>
</dbReference>
<dbReference type="AlphaFoldDB" id="A0A914BGT5"/>
<dbReference type="Pfam" id="PF00059">
    <property type="entry name" value="Lectin_C"/>
    <property type="match status" value="1"/>
</dbReference>
<organism evidence="4 5">
    <name type="scientific">Patiria miniata</name>
    <name type="common">Bat star</name>
    <name type="synonym">Asterina miniata</name>
    <dbReference type="NCBI Taxonomy" id="46514"/>
    <lineage>
        <taxon>Eukaryota</taxon>
        <taxon>Metazoa</taxon>
        <taxon>Echinodermata</taxon>
        <taxon>Eleutherozoa</taxon>
        <taxon>Asterozoa</taxon>
        <taxon>Asteroidea</taxon>
        <taxon>Valvatacea</taxon>
        <taxon>Valvatida</taxon>
        <taxon>Asterinidae</taxon>
        <taxon>Patiria</taxon>
    </lineage>
</organism>
<dbReference type="GO" id="GO:0030246">
    <property type="term" value="F:carbohydrate binding"/>
    <property type="evidence" value="ECO:0007669"/>
    <property type="project" value="UniProtKB-KW"/>
</dbReference>
<dbReference type="Proteomes" id="UP000887568">
    <property type="component" value="Unplaced"/>
</dbReference>
<dbReference type="InterPro" id="IPR051663">
    <property type="entry name" value="CLec_Tetranectin-domain"/>
</dbReference>
<dbReference type="PANTHER" id="PTHR22799">
    <property type="entry name" value="TETRANECTIN-RELATED"/>
    <property type="match status" value="1"/>
</dbReference>
<dbReference type="EnsemblMetazoa" id="XM_038219172.1">
    <property type="protein sequence ID" value="XP_038075100.1"/>
    <property type="gene ID" value="LOC119742915"/>
</dbReference>
<dbReference type="Gene3D" id="3.10.100.10">
    <property type="entry name" value="Mannose-Binding Protein A, subunit A"/>
    <property type="match status" value="1"/>
</dbReference>
<dbReference type="RefSeq" id="XP_038075100.1">
    <property type="nucleotide sequence ID" value="XM_038219172.1"/>
</dbReference>
<dbReference type="SMART" id="SM00034">
    <property type="entry name" value="CLECT"/>
    <property type="match status" value="1"/>
</dbReference>
<evidence type="ECO:0000313" key="4">
    <source>
        <dbReference type="EnsemblMetazoa" id="XP_038075100.1"/>
    </source>
</evidence>
<name>A0A914BGT5_PATMI</name>
<sequence>MGFIRAAQYIHTKRVSRFCFTRHPSAEMWKIMLVSKRFIFGLISLHLMMGCTGGNEMCKASIGHGWACPPTWYQWGRKCYKAITERLTWSEAKQECIKMGSVLVVPQSQEETEFLLQLVPSEPSGFWINCNDLEEEGAWKCQDGTDEVEYRNWFPGQPDNRGEEDCALVIMPAAIWNDASCDLLRRSVICIRPAPQL</sequence>
<dbReference type="InterPro" id="IPR016186">
    <property type="entry name" value="C-type_lectin-like/link_sf"/>
</dbReference>
<feature type="domain" description="C-type lectin" evidence="3">
    <location>
        <begin position="75"/>
        <end position="182"/>
    </location>
</feature>
<dbReference type="PROSITE" id="PS50041">
    <property type="entry name" value="C_TYPE_LECTIN_2"/>
    <property type="match status" value="1"/>
</dbReference>
<dbReference type="OMA" id="PWICEIV"/>
<evidence type="ECO:0000256" key="1">
    <source>
        <dbReference type="ARBA" id="ARBA00022734"/>
    </source>
</evidence>
<dbReference type="InterPro" id="IPR018378">
    <property type="entry name" value="C-type_lectin_CS"/>
</dbReference>
<keyword evidence="2" id="KW-1015">Disulfide bond</keyword>
<evidence type="ECO:0000259" key="3">
    <source>
        <dbReference type="PROSITE" id="PS50041"/>
    </source>
</evidence>
<dbReference type="OrthoDB" id="418245at2759"/>
<keyword evidence="5" id="KW-1185">Reference proteome</keyword>
<evidence type="ECO:0000256" key="2">
    <source>
        <dbReference type="ARBA" id="ARBA00023157"/>
    </source>
</evidence>
<proteinExistence type="predicted"/>
<dbReference type="InterPro" id="IPR016187">
    <property type="entry name" value="CTDL_fold"/>
</dbReference>